<dbReference type="InterPro" id="IPR036875">
    <property type="entry name" value="Znf_CCHC_sf"/>
</dbReference>
<feature type="domain" description="CCHC-type" evidence="7">
    <location>
        <begin position="467"/>
        <end position="482"/>
    </location>
</feature>
<dbReference type="InterPro" id="IPR036946">
    <property type="entry name" value="G_retro_matrix_sf"/>
</dbReference>
<dbReference type="Pfam" id="PF01140">
    <property type="entry name" value="Gag_MA"/>
    <property type="match status" value="1"/>
</dbReference>
<dbReference type="InterPro" id="IPR000840">
    <property type="entry name" value="G_retro_matrix"/>
</dbReference>
<gene>
    <name evidence="8" type="primary">gag</name>
</gene>
<dbReference type="Pfam" id="PF02093">
    <property type="entry name" value="Gag_p30"/>
    <property type="match status" value="1"/>
</dbReference>
<proteinExistence type="predicted"/>
<dbReference type="Gene3D" id="1.10.150.180">
    <property type="entry name" value="Gamma-retroviral matrix domain"/>
    <property type="match status" value="1"/>
</dbReference>
<evidence type="ECO:0000256" key="5">
    <source>
        <dbReference type="PROSITE-ProRule" id="PRU00047"/>
    </source>
</evidence>
<dbReference type="SUPFAM" id="SSF47943">
    <property type="entry name" value="Retrovirus capsid protein, N-terminal core domain"/>
    <property type="match status" value="1"/>
</dbReference>
<dbReference type="GO" id="GO:0008270">
    <property type="term" value="F:zinc ion binding"/>
    <property type="evidence" value="ECO:0007669"/>
    <property type="project" value="UniProtKB-KW"/>
</dbReference>
<feature type="compositionally biased region" description="Pro residues" evidence="6">
    <location>
        <begin position="141"/>
        <end position="157"/>
    </location>
</feature>
<keyword evidence="5" id="KW-0479">Metal-binding</keyword>
<dbReference type="SMART" id="SM00343">
    <property type="entry name" value="ZnF_C2HC"/>
    <property type="match status" value="1"/>
</dbReference>
<feature type="compositionally biased region" description="Basic and acidic residues" evidence="6">
    <location>
        <begin position="276"/>
        <end position="296"/>
    </location>
</feature>
<evidence type="ECO:0000259" key="7">
    <source>
        <dbReference type="PROSITE" id="PS50158"/>
    </source>
</evidence>
<dbReference type="PROSITE" id="PS50158">
    <property type="entry name" value="ZF_CCHC"/>
    <property type="match status" value="1"/>
</dbReference>
<keyword evidence="5" id="KW-0862">Zinc</keyword>
<evidence type="ECO:0000256" key="1">
    <source>
        <dbReference type="ARBA" id="ARBA00004165"/>
    </source>
</evidence>
<feature type="region of interest" description="Disordered" evidence="6">
    <location>
        <begin position="276"/>
        <end position="311"/>
    </location>
</feature>
<dbReference type="SUPFAM" id="SSF57756">
    <property type="entry name" value="Retrovirus zinc finger-like domains"/>
    <property type="match status" value="1"/>
</dbReference>
<evidence type="ECO:0000256" key="2">
    <source>
        <dbReference type="ARBA" id="ARBA00022511"/>
    </source>
</evidence>
<evidence type="ECO:0000256" key="3">
    <source>
        <dbReference type="ARBA" id="ARBA00022870"/>
    </source>
</evidence>
<feature type="compositionally biased region" description="Basic and acidic residues" evidence="6">
    <location>
        <begin position="200"/>
        <end position="209"/>
    </location>
</feature>
<name>T2FFA1_9GAMR</name>
<sequence>MGQGRSKGPLSPLGCLLKNFSDFQRRADNYGVSVNNFDLRRFCELEWPAFKVGWPDTGTLDIGVAAAVRRVVDGNPGHPDQIPYITIWIDIIVDNPKYLKDCGCRPLGATKVLVSSTLGSKVARKPPVLPTQPESPRRGQAPPPRAPPPPYREPSAPPGGEVSPQPDSTGPPSPPHTRSGTGFGPTGGAPGVSGIYPLRETGERDETGRPVRTYVPFTTLDLYNWKNQNPSFSQAPEEVINLLESVFYTHQPTWDDCQQLLRVLFTTEERERVKAESKKEVRNIHGEPSTDAREVEAQFPSGRPDWDPNTPGGEANLNQYRQILLRGLRAAARKPTNLSKITEVRQGPTESPTAYLERLYQAYRTWTPIDPGSPDNQAAIVIQFVSQSAPDIRKKIQKMDGFQGKSLSELVAIAQKVFDQREDPTRTTYELTQKMAKVLLAREGHSESRRRGGRSGQKRLPLGKDQCAYCRENGHWKRDCPKLKGDAAPVLVEEETQ</sequence>
<dbReference type="InterPro" id="IPR003036">
    <property type="entry name" value="Gag_P30"/>
</dbReference>
<evidence type="ECO:0000256" key="6">
    <source>
        <dbReference type="SAM" id="MobiDB-lite"/>
    </source>
</evidence>
<dbReference type="GO" id="GO:0019068">
    <property type="term" value="P:virion assembly"/>
    <property type="evidence" value="ECO:0007669"/>
    <property type="project" value="InterPro"/>
</dbReference>
<dbReference type="InterPro" id="IPR008919">
    <property type="entry name" value="Retrov_capsid_N"/>
</dbReference>
<feature type="region of interest" description="Disordered" evidence="6">
    <location>
        <begin position="122"/>
        <end position="210"/>
    </location>
</feature>
<feature type="compositionally biased region" description="Gly residues" evidence="6">
    <location>
        <begin position="181"/>
        <end position="191"/>
    </location>
</feature>
<dbReference type="EMBL" id="KF313136">
    <property type="protein sequence ID" value="AGV92855.1"/>
    <property type="molecule type" value="Genomic_DNA"/>
</dbReference>
<evidence type="ECO:0000256" key="4">
    <source>
        <dbReference type="ARBA" id="ARBA00023136"/>
    </source>
</evidence>
<keyword evidence="5" id="KW-0863">Zinc-finger</keyword>
<dbReference type="PANTHER" id="PTHR33166">
    <property type="entry name" value="GAG_P30 DOMAIN-CONTAINING PROTEIN"/>
    <property type="match status" value="1"/>
</dbReference>
<dbReference type="SUPFAM" id="SSF47836">
    <property type="entry name" value="Retroviral matrix proteins"/>
    <property type="match status" value="1"/>
</dbReference>
<comment type="subcellular location">
    <subcellularLocation>
        <location evidence="1">Host cell membrane</location>
    </subcellularLocation>
</comment>
<feature type="compositionally biased region" description="Low complexity" evidence="6">
    <location>
        <begin position="158"/>
        <end position="168"/>
    </location>
</feature>
<keyword evidence="2" id="KW-1032">Host cell membrane</keyword>
<dbReference type="GO" id="GO:0003676">
    <property type="term" value="F:nucleic acid binding"/>
    <property type="evidence" value="ECO:0007669"/>
    <property type="project" value="InterPro"/>
</dbReference>
<organism evidence="8">
    <name type="scientific">Echidna ERV</name>
    <dbReference type="NCBI Taxonomy" id="1400256"/>
    <lineage>
        <taxon>Viruses</taxon>
        <taxon>Riboviria</taxon>
        <taxon>Pararnavirae</taxon>
        <taxon>Artverviricota</taxon>
        <taxon>Revtraviricetes</taxon>
        <taxon>Ortervirales</taxon>
        <taxon>Retroviridae</taxon>
        <taxon>Orthoretrovirinae</taxon>
        <taxon>Gammaretrovirus</taxon>
    </lineage>
</organism>
<dbReference type="Gene3D" id="1.10.375.10">
    <property type="entry name" value="Human Immunodeficiency Virus Type 1 Capsid Protein"/>
    <property type="match status" value="1"/>
</dbReference>
<dbReference type="Gene3D" id="4.10.60.10">
    <property type="entry name" value="Zinc finger, CCHC-type"/>
    <property type="match status" value="1"/>
</dbReference>
<protein>
    <submittedName>
        <fullName evidence="8">Gag protein</fullName>
    </submittedName>
</protein>
<dbReference type="InterPro" id="IPR050462">
    <property type="entry name" value="Retroviral_Gag-Pol_poly"/>
</dbReference>
<accession>T2FFA1</accession>
<dbReference type="GO" id="GO:0020002">
    <property type="term" value="C:host cell plasma membrane"/>
    <property type="evidence" value="ECO:0007669"/>
    <property type="project" value="UniProtKB-SubCell"/>
</dbReference>
<dbReference type="Pfam" id="PF00098">
    <property type="entry name" value="zf-CCHC"/>
    <property type="match status" value="1"/>
</dbReference>
<keyword evidence="3" id="KW-1043">Host membrane</keyword>
<reference evidence="8" key="1">
    <citation type="journal article" date="2013" name="PLoS Biol.">
        <title>The extraordinary evolutionary history of the reticuloendotheliosis viruses.</title>
        <authorList>
            <person name="Niewiadomska A.M."/>
            <person name="Gifford R.J."/>
        </authorList>
    </citation>
    <scope>NUCLEOTIDE SEQUENCE</scope>
    <source>
        <strain evidence="8">PZ-33382</strain>
    </source>
</reference>
<keyword evidence="4" id="KW-0472">Membrane</keyword>
<dbReference type="InterPro" id="IPR010999">
    <property type="entry name" value="Retrovr_matrix"/>
</dbReference>
<evidence type="ECO:0000313" key="8">
    <source>
        <dbReference type="EMBL" id="AGV92855.1"/>
    </source>
</evidence>
<dbReference type="InterPro" id="IPR001878">
    <property type="entry name" value="Znf_CCHC"/>
</dbReference>